<feature type="transmembrane region" description="Helical" evidence="5">
    <location>
        <begin position="195"/>
        <end position="214"/>
    </location>
</feature>
<keyword evidence="7" id="KW-1185">Reference proteome</keyword>
<dbReference type="Pfam" id="PF02659">
    <property type="entry name" value="Mntp"/>
    <property type="match status" value="1"/>
</dbReference>
<organism evidence="6 7">
    <name type="scientific">Paracerasibacillus soli</name>
    <dbReference type="NCBI Taxonomy" id="480284"/>
    <lineage>
        <taxon>Bacteria</taxon>
        <taxon>Bacillati</taxon>
        <taxon>Bacillota</taxon>
        <taxon>Bacilli</taxon>
        <taxon>Bacillales</taxon>
        <taxon>Bacillaceae</taxon>
        <taxon>Paracerasibacillus</taxon>
    </lineage>
</organism>
<evidence type="ECO:0000256" key="2">
    <source>
        <dbReference type="ARBA" id="ARBA00022692"/>
    </source>
</evidence>
<keyword evidence="4 5" id="KW-0472">Membrane</keyword>
<dbReference type="PANTHER" id="PTHR35529">
    <property type="entry name" value="MANGANESE EFFLUX PUMP MNTP-RELATED"/>
    <property type="match status" value="1"/>
</dbReference>
<comment type="caution">
    <text evidence="6">The sequence shown here is derived from an EMBL/GenBank/DDBJ whole genome shotgun (WGS) entry which is preliminary data.</text>
</comment>
<sequence>MLYYAGLLFLVIAVSIDGFGVGMTYGMRKIRVPFLGLCIIMSCSGAVVLLSMTLGDYLKSFISPHLAEVFGGIILISLGIFSFINAIRSQRNKDKEETTVVDSIHGKEQHGKFKSVTSVFSTPDKADLDRSGIITAGEATILGTALAMDAFGAGFGAAIIGYAPWLTSILIAIMSGGFLYTGIKLGMILSKNKRLLNLAFIAPILLITIGVLNII</sequence>
<dbReference type="InterPro" id="IPR014205">
    <property type="entry name" value="Spore_YtaF"/>
</dbReference>
<dbReference type="Proteomes" id="UP001275315">
    <property type="component" value="Unassembled WGS sequence"/>
</dbReference>
<evidence type="ECO:0000313" key="7">
    <source>
        <dbReference type="Proteomes" id="UP001275315"/>
    </source>
</evidence>
<name>A0ABU5CRR8_9BACI</name>
<dbReference type="PANTHER" id="PTHR35529:SF2">
    <property type="entry name" value="SPORULATION PROTEIN YTAF-RELATED"/>
    <property type="match status" value="1"/>
</dbReference>
<feature type="transmembrane region" description="Helical" evidence="5">
    <location>
        <begin position="6"/>
        <end position="27"/>
    </location>
</feature>
<reference evidence="6 7" key="1">
    <citation type="submission" date="2023-10" db="EMBL/GenBank/DDBJ databases">
        <title>Virgibacillus soli CC-YMP-6 genome.</title>
        <authorList>
            <person name="Miliotis G."/>
            <person name="Sengupta P."/>
            <person name="Hameed A."/>
            <person name="Chuvochina M."/>
            <person name="Mcdonagh F."/>
            <person name="Simpson A.C."/>
            <person name="Singh N.K."/>
            <person name="Rekha P.D."/>
            <person name="Raman K."/>
            <person name="Hugenholtz P."/>
            <person name="Venkateswaran K."/>
        </authorList>
    </citation>
    <scope>NUCLEOTIDE SEQUENCE [LARGE SCALE GENOMIC DNA]</scope>
    <source>
        <strain evidence="6 7">CC-YMP-6</strain>
    </source>
</reference>
<keyword evidence="2 5" id="KW-0812">Transmembrane</keyword>
<keyword evidence="1" id="KW-1003">Cell membrane</keyword>
<proteinExistence type="predicted"/>
<feature type="transmembrane region" description="Helical" evidence="5">
    <location>
        <begin position="66"/>
        <end position="87"/>
    </location>
</feature>
<dbReference type="NCBIfam" id="TIGR02840">
    <property type="entry name" value="spore_YtaF"/>
    <property type="match status" value="1"/>
</dbReference>
<accession>A0ABU5CRR8</accession>
<evidence type="ECO:0000256" key="4">
    <source>
        <dbReference type="ARBA" id="ARBA00023136"/>
    </source>
</evidence>
<evidence type="ECO:0000256" key="3">
    <source>
        <dbReference type="ARBA" id="ARBA00022989"/>
    </source>
</evidence>
<evidence type="ECO:0000256" key="5">
    <source>
        <dbReference type="SAM" id="Phobius"/>
    </source>
</evidence>
<dbReference type="InterPro" id="IPR003810">
    <property type="entry name" value="Mntp/YtaF"/>
</dbReference>
<feature type="transmembrane region" description="Helical" evidence="5">
    <location>
        <begin position="139"/>
        <end position="159"/>
    </location>
</feature>
<dbReference type="EMBL" id="JAWDIQ010000002">
    <property type="protein sequence ID" value="MDY0409036.1"/>
    <property type="molecule type" value="Genomic_DNA"/>
</dbReference>
<dbReference type="RefSeq" id="WP_320379857.1">
    <property type="nucleotide sequence ID" value="NZ_JAWDIQ010000002.1"/>
</dbReference>
<keyword evidence="3 5" id="KW-1133">Transmembrane helix</keyword>
<feature type="transmembrane region" description="Helical" evidence="5">
    <location>
        <begin position="165"/>
        <end position="183"/>
    </location>
</feature>
<gene>
    <name evidence="6" type="primary">ytaF</name>
    <name evidence="6" type="ORF">RWD45_11275</name>
</gene>
<evidence type="ECO:0000256" key="1">
    <source>
        <dbReference type="ARBA" id="ARBA00022475"/>
    </source>
</evidence>
<evidence type="ECO:0000313" key="6">
    <source>
        <dbReference type="EMBL" id="MDY0409036.1"/>
    </source>
</evidence>
<protein>
    <submittedName>
        <fullName evidence="6">Sporulation membrane protein YtaF</fullName>
    </submittedName>
</protein>
<feature type="transmembrane region" description="Helical" evidence="5">
    <location>
        <begin position="34"/>
        <end position="54"/>
    </location>
</feature>